<dbReference type="PANTHER" id="PTHR43877">
    <property type="entry name" value="AMINOALKYLPHOSPHONATE N-ACETYLTRANSFERASE-RELATED-RELATED"/>
    <property type="match status" value="1"/>
</dbReference>
<protein>
    <recommendedName>
        <fullName evidence="3">N-acetyltransferase domain-containing protein</fullName>
    </recommendedName>
</protein>
<dbReference type="InterPro" id="IPR016181">
    <property type="entry name" value="Acyl_CoA_acyltransferase"/>
</dbReference>
<dbReference type="Gene3D" id="3.40.630.30">
    <property type="match status" value="1"/>
</dbReference>
<accession>A0AA37Q1U3</accession>
<evidence type="ECO:0000259" key="3">
    <source>
        <dbReference type="PROSITE" id="PS51186"/>
    </source>
</evidence>
<comment type="caution">
    <text evidence="4">The sequence shown here is derived from an EMBL/GenBank/DDBJ whole genome shotgun (WGS) entry which is preliminary data.</text>
</comment>
<keyword evidence="5" id="KW-1185">Reference proteome</keyword>
<feature type="domain" description="N-acetyltransferase" evidence="3">
    <location>
        <begin position="9"/>
        <end position="176"/>
    </location>
</feature>
<gene>
    <name evidence="4" type="ORF">rosag_13320</name>
</gene>
<dbReference type="PANTHER" id="PTHR43877:SF2">
    <property type="entry name" value="AMINOALKYLPHOSPHONATE N-ACETYLTRANSFERASE-RELATED"/>
    <property type="match status" value="1"/>
</dbReference>
<dbReference type="RefSeq" id="WP_284349263.1">
    <property type="nucleotide sequence ID" value="NZ_BRXS01000002.1"/>
</dbReference>
<dbReference type="EMBL" id="BRXS01000002">
    <property type="protein sequence ID" value="GLC24819.1"/>
    <property type="molecule type" value="Genomic_DNA"/>
</dbReference>
<proteinExistence type="predicted"/>
<keyword evidence="2" id="KW-0012">Acyltransferase</keyword>
<evidence type="ECO:0000313" key="5">
    <source>
        <dbReference type="Proteomes" id="UP001161325"/>
    </source>
</evidence>
<dbReference type="Proteomes" id="UP001161325">
    <property type="component" value="Unassembled WGS sequence"/>
</dbReference>
<dbReference type="AlphaFoldDB" id="A0AA37Q1U3"/>
<dbReference type="InterPro" id="IPR050832">
    <property type="entry name" value="Bact_Acetyltransf"/>
</dbReference>
<evidence type="ECO:0000256" key="2">
    <source>
        <dbReference type="ARBA" id="ARBA00023315"/>
    </source>
</evidence>
<reference evidence="4" key="1">
    <citation type="submission" date="2022-08" db="EMBL/GenBank/DDBJ databases">
        <title>Draft genome sequencing of Roseisolibacter agri AW1220.</title>
        <authorList>
            <person name="Tobiishi Y."/>
            <person name="Tonouchi A."/>
        </authorList>
    </citation>
    <scope>NUCLEOTIDE SEQUENCE</scope>
    <source>
        <strain evidence="4">AW1220</strain>
    </source>
</reference>
<name>A0AA37Q1U3_9BACT</name>
<dbReference type="InterPro" id="IPR000182">
    <property type="entry name" value="GNAT_dom"/>
</dbReference>
<evidence type="ECO:0000256" key="1">
    <source>
        <dbReference type="ARBA" id="ARBA00022679"/>
    </source>
</evidence>
<keyword evidence="1" id="KW-0808">Transferase</keyword>
<dbReference type="Pfam" id="PF00583">
    <property type="entry name" value="Acetyltransf_1"/>
    <property type="match status" value="1"/>
</dbReference>
<evidence type="ECO:0000313" key="4">
    <source>
        <dbReference type="EMBL" id="GLC24819.1"/>
    </source>
</evidence>
<dbReference type="SUPFAM" id="SSF55729">
    <property type="entry name" value="Acyl-CoA N-acyltransferases (Nat)"/>
    <property type="match status" value="1"/>
</dbReference>
<dbReference type="CDD" id="cd04301">
    <property type="entry name" value="NAT_SF"/>
    <property type="match status" value="1"/>
</dbReference>
<dbReference type="PROSITE" id="PS51186">
    <property type="entry name" value="GNAT"/>
    <property type="match status" value="1"/>
</dbReference>
<sequence length="179" mass="19155">MMRPDAGAVQVREARDDEREVVRALTLAAYAEYASVMTPTAWAGLDAAVRAALDSDAPAERLVAEHDGRVVGSVMLFAPSTDAYGGLTAGAPWPELRLLAVAPEARGLGVGATLLEECVRRARRAGATVLGLHSSRSMRTAIGMYTRRGFVRDPAHDFTPEGAELVEAYRLALDGEPHR</sequence>
<organism evidence="4 5">
    <name type="scientific">Roseisolibacter agri</name>
    <dbReference type="NCBI Taxonomy" id="2014610"/>
    <lineage>
        <taxon>Bacteria</taxon>
        <taxon>Pseudomonadati</taxon>
        <taxon>Gemmatimonadota</taxon>
        <taxon>Gemmatimonadia</taxon>
        <taxon>Gemmatimonadales</taxon>
        <taxon>Gemmatimonadaceae</taxon>
        <taxon>Roseisolibacter</taxon>
    </lineage>
</organism>
<dbReference type="GO" id="GO:0016747">
    <property type="term" value="F:acyltransferase activity, transferring groups other than amino-acyl groups"/>
    <property type="evidence" value="ECO:0007669"/>
    <property type="project" value="InterPro"/>
</dbReference>